<sequence>MATATARVPVLMTREEKERIVKRAMEAGLSTGEFMRRAAASFRPDEQDQLLEGLIEQMLQATDRAERAIDDAIAFVEESNRRIQALETGGH</sequence>
<gene>
    <name evidence="1" type="ORF">ENI96_11565</name>
</gene>
<accession>A0A831W3X8</accession>
<organism evidence="1">
    <name type="scientific">Sedimenticola thiotaurini</name>
    <dbReference type="NCBI Taxonomy" id="1543721"/>
    <lineage>
        <taxon>Bacteria</taxon>
        <taxon>Pseudomonadati</taxon>
        <taxon>Pseudomonadota</taxon>
        <taxon>Gammaproteobacteria</taxon>
        <taxon>Chromatiales</taxon>
        <taxon>Sedimenticolaceae</taxon>
        <taxon>Sedimenticola</taxon>
    </lineage>
</organism>
<dbReference type="Pfam" id="PF21983">
    <property type="entry name" value="NikA-like"/>
    <property type="match status" value="1"/>
</dbReference>
<proteinExistence type="predicted"/>
<dbReference type="Proteomes" id="UP000886251">
    <property type="component" value="Unassembled WGS sequence"/>
</dbReference>
<name>A0A831W3X8_9GAMM</name>
<comment type="caution">
    <text evidence="1">The sequence shown here is derived from an EMBL/GenBank/DDBJ whole genome shotgun (WGS) entry which is preliminary data.</text>
</comment>
<dbReference type="AlphaFoldDB" id="A0A831W3X8"/>
<dbReference type="EMBL" id="DRKP01000137">
    <property type="protein sequence ID" value="HEB97054.1"/>
    <property type="molecule type" value="Genomic_DNA"/>
</dbReference>
<protein>
    <submittedName>
        <fullName evidence="1">Uncharacterized protein</fullName>
    </submittedName>
</protein>
<dbReference type="InterPro" id="IPR053842">
    <property type="entry name" value="NikA-like"/>
</dbReference>
<evidence type="ECO:0000313" key="1">
    <source>
        <dbReference type="EMBL" id="HEB97054.1"/>
    </source>
</evidence>
<reference evidence="1" key="1">
    <citation type="journal article" date="2020" name="mSystems">
        <title>Genome- and Community-Level Interaction Insights into Carbon Utilization and Element Cycling Functions of Hydrothermarchaeota in Hydrothermal Sediment.</title>
        <authorList>
            <person name="Zhou Z."/>
            <person name="Liu Y."/>
            <person name="Xu W."/>
            <person name="Pan J."/>
            <person name="Luo Z.H."/>
            <person name="Li M."/>
        </authorList>
    </citation>
    <scope>NUCLEOTIDE SEQUENCE [LARGE SCALE GENOMIC DNA]</scope>
    <source>
        <strain evidence="1">HyVt-443</strain>
    </source>
</reference>